<sequence>MDEVKQLQAMIKQRLEGKGMSLAELAEKIFVEDHDEDDDAALKRFQASLKKQLSRPSTSPEKLRRYLEILLTDRRGLEGHYPSVASSYLPKQVLNQMHKLSAEIEALLLKK</sequence>
<proteinExistence type="predicted"/>
<dbReference type="EMBL" id="LR130779">
    <property type="protein sequence ID" value="VDN65057.1"/>
    <property type="molecule type" value="Genomic_DNA"/>
</dbReference>
<name>A0A653B8W0_ECTOL</name>
<accession>A0A653B8W0</accession>
<evidence type="ECO:0000313" key="1">
    <source>
        <dbReference type="EMBL" id="VDN65057.1"/>
    </source>
</evidence>
<dbReference type="OrthoDB" id="6369677at2"/>
<organism evidence="1">
    <name type="scientific">Ectopseudomonas oleovorans</name>
    <name type="common">Pseudomonas oleovorans</name>
    <dbReference type="NCBI Taxonomy" id="301"/>
    <lineage>
        <taxon>Bacteria</taxon>
        <taxon>Pseudomonadati</taxon>
        <taxon>Pseudomonadota</taxon>
        <taxon>Gammaproteobacteria</taxon>
        <taxon>Pseudomonadales</taxon>
        <taxon>Pseudomonadaceae</taxon>
        <taxon>Ectopseudomonas</taxon>
    </lineage>
</organism>
<reference evidence="1" key="1">
    <citation type="submission" date="2018-11" db="EMBL/GenBank/DDBJ databases">
        <authorList>
            <consortium name="Genoscope - CEA"/>
            <person name="William W."/>
        </authorList>
    </citation>
    <scope>NUCLEOTIDE SEQUENCE [LARGE SCALE GENOMIC DNA]</scope>
    <source>
        <strain evidence="1">T9AD</strain>
    </source>
</reference>
<dbReference type="AlphaFoldDB" id="A0A653B8W0"/>
<protein>
    <submittedName>
        <fullName evidence="1">Uncharacterized protein</fullName>
    </submittedName>
</protein>
<gene>
    <name evidence="1" type="ORF">POT9AD_4082</name>
</gene>